<dbReference type="AlphaFoldDB" id="A0ABD5UZM4"/>
<evidence type="ECO:0000259" key="1">
    <source>
        <dbReference type="Pfam" id="PF13460"/>
    </source>
</evidence>
<dbReference type="InterPro" id="IPR016040">
    <property type="entry name" value="NAD(P)-bd_dom"/>
</dbReference>
<dbReference type="SUPFAM" id="SSF51735">
    <property type="entry name" value="NAD(P)-binding Rossmann-fold domains"/>
    <property type="match status" value="1"/>
</dbReference>
<dbReference type="RefSeq" id="WP_340603178.1">
    <property type="nucleotide sequence ID" value="NZ_JBBMXV010000002.1"/>
</dbReference>
<dbReference type="Proteomes" id="UP001596312">
    <property type="component" value="Unassembled WGS sequence"/>
</dbReference>
<comment type="caution">
    <text evidence="2">The sequence shown here is derived from an EMBL/GenBank/DDBJ whole genome shotgun (WGS) entry which is preliminary data.</text>
</comment>
<feature type="domain" description="NAD(P)-binding" evidence="1">
    <location>
        <begin position="7"/>
        <end position="182"/>
    </location>
</feature>
<dbReference type="CDD" id="cd05243">
    <property type="entry name" value="SDR_a5"/>
    <property type="match status" value="1"/>
</dbReference>
<dbReference type="EMBL" id="JBHSXQ010000002">
    <property type="protein sequence ID" value="MFC6904663.1"/>
    <property type="molecule type" value="Genomic_DNA"/>
</dbReference>
<accession>A0ABD5UZM4</accession>
<proteinExistence type="predicted"/>
<gene>
    <name evidence="2" type="ORF">ACFQGH_05555</name>
</gene>
<sequence>MNVLIAGSHGGVGQHITELLAESEHTARAMVRDESQVDEMEEEFGVDVVVADLTEDVSHALTGCDAVIFAAGSSGEDVEGVDRDGAIRLIDEAEKQGAERFVMLSSINADRPEESPEGLQPYLEAKLAADEHLQDSDLTYTIVRPGELTDDPATGRIEAARRVERGRITRADVARTLVAALDVETTHGETFELIEGEEPIEDALEGL</sequence>
<evidence type="ECO:0000313" key="2">
    <source>
        <dbReference type="EMBL" id="MFC6904663.1"/>
    </source>
</evidence>
<dbReference type="PANTHER" id="PTHR15020">
    <property type="entry name" value="FLAVIN REDUCTASE-RELATED"/>
    <property type="match status" value="1"/>
</dbReference>
<dbReference type="Pfam" id="PF13460">
    <property type="entry name" value="NAD_binding_10"/>
    <property type="match status" value="1"/>
</dbReference>
<evidence type="ECO:0000313" key="3">
    <source>
        <dbReference type="Proteomes" id="UP001596312"/>
    </source>
</evidence>
<name>A0ABD5UZM4_9EURY</name>
<dbReference type="InterPro" id="IPR036291">
    <property type="entry name" value="NAD(P)-bd_dom_sf"/>
</dbReference>
<organism evidence="2 3">
    <name type="scientific">Halalkalicoccus tibetensis</name>
    <dbReference type="NCBI Taxonomy" id="175632"/>
    <lineage>
        <taxon>Archaea</taxon>
        <taxon>Methanobacteriati</taxon>
        <taxon>Methanobacteriota</taxon>
        <taxon>Stenosarchaea group</taxon>
        <taxon>Halobacteria</taxon>
        <taxon>Halobacteriales</taxon>
        <taxon>Halococcaceae</taxon>
        <taxon>Halalkalicoccus</taxon>
    </lineage>
</organism>
<dbReference type="Gene3D" id="3.40.50.720">
    <property type="entry name" value="NAD(P)-binding Rossmann-like Domain"/>
    <property type="match status" value="1"/>
</dbReference>
<protein>
    <submittedName>
        <fullName evidence="2">SDR family oxidoreductase</fullName>
    </submittedName>
</protein>
<reference evidence="2 3" key="1">
    <citation type="journal article" date="2019" name="Int. J. Syst. Evol. Microbiol.">
        <title>The Global Catalogue of Microorganisms (GCM) 10K type strain sequencing project: providing services to taxonomists for standard genome sequencing and annotation.</title>
        <authorList>
            <consortium name="The Broad Institute Genomics Platform"/>
            <consortium name="The Broad Institute Genome Sequencing Center for Infectious Disease"/>
            <person name="Wu L."/>
            <person name="Ma J."/>
        </authorList>
    </citation>
    <scope>NUCLEOTIDE SEQUENCE [LARGE SCALE GENOMIC DNA]</scope>
    <source>
        <strain evidence="2 3">CGMCC 1.3240</strain>
    </source>
</reference>
<dbReference type="PANTHER" id="PTHR15020:SF50">
    <property type="entry name" value="UPF0659 PROTEIN YMR090W"/>
    <property type="match status" value="1"/>
</dbReference>
<keyword evidence="3" id="KW-1185">Reference proteome</keyword>